<accession>A0ABU4IZ73</accession>
<evidence type="ECO:0000256" key="2">
    <source>
        <dbReference type="ARBA" id="ARBA00008333"/>
    </source>
</evidence>
<protein>
    <submittedName>
        <fullName evidence="9">FTR1 family protein</fullName>
    </submittedName>
</protein>
<dbReference type="InterPro" id="IPR004923">
    <property type="entry name" value="FTR1/Fip1/EfeU"/>
</dbReference>
<feature type="transmembrane region" description="Helical" evidence="7">
    <location>
        <begin position="455"/>
        <end position="473"/>
    </location>
</feature>
<evidence type="ECO:0000256" key="4">
    <source>
        <dbReference type="ARBA" id="ARBA00022989"/>
    </source>
</evidence>
<feature type="transmembrane region" description="Helical" evidence="7">
    <location>
        <begin position="380"/>
        <end position="408"/>
    </location>
</feature>
<feature type="compositionally biased region" description="Basic and acidic residues" evidence="6">
    <location>
        <begin position="252"/>
        <end position="271"/>
    </location>
</feature>
<evidence type="ECO:0000313" key="9">
    <source>
        <dbReference type="EMBL" id="MDW6093528.1"/>
    </source>
</evidence>
<organism evidence="9 10">
    <name type="scientific">Vibrio rhizosphaerae</name>
    <dbReference type="NCBI Taxonomy" id="398736"/>
    <lineage>
        <taxon>Bacteria</taxon>
        <taxon>Pseudomonadati</taxon>
        <taxon>Pseudomonadota</taxon>
        <taxon>Gammaproteobacteria</taxon>
        <taxon>Vibrionales</taxon>
        <taxon>Vibrionaceae</taxon>
        <taxon>Vibrio</taxon>
    </lineage>
</organism>
<evidence type="ECO:0000256" key="5">
    <source>
        <dbReference type="ARBA" id="ARBA00023136"/>
    </source>
</evidence>
<sequence length="642" mass="71004">MSRLIKLFIITTIFTFNYSVFAAVLDYQAAADDINARLDKTVELYTSGDAAQAKNTVQMAYFEVFESLEGPIRINYSRQYAYQLEAKFGEIRKMIGNQASIDDVKTNVDWLKTQIASVPSILESGTQLVAETADIHQASILPYWREQVLTIERLVNQGLASYRTSAQAETAEAKQEKREAAAKLIRQAQFEAYKNSDLETAIRLNRSGAKAAQYNDMFKAMIDVAHKSYTMQNLVAFGYQVATLTQGLKDELPGLPATRDDQQQAQEDDHSVTQQNWQSVITGIDAAIAQAIERYRQGQMTEAMMAVQDTYFDRFESTGMENAVGARDSALKSELEGYFTRLVSLMKAGAELPEIQAQQQALSRALDQGANMLSGSGQGIWAMFIASLTIILREGLEALLIVAAITAYLVKNEHTDKLYIIKNSVMVGIGLSLITAALFQWLFTNAGASREMLEGVTMLIAVVVLFMMSYWLLSKVEATHWKQYLENKLSRSLTAGSVAGLWFASFLAVYREGAETVLFYYALGADGSSDALIGIFSGLAVGIVILAILFFLMRYSVVKLPLKPFFIFTGGFMYLMAFVFAGKGVLELIEAKVFHPTLIEAVPQISLLGVYPYVETLIPQVVLIAAALLALVVIQRQGKQTA</sequence>
<reference evidence="9 10" key="1">
    <citation type="submission" date="2023-11" db="EMBL/GenBank/DDBJ databases">
        <title>Plant-associative lifestyle of Vibrio porteresiae and its evolutionary dynamics.</title>
        <authorList>
            <person name="Rameshkumar N."/>
            <person name="Kirti K."/>
        </authorList>
    </citation>
    <scope>NUCLEOTIDE SEQUENCE [LARGE SCALE GENOMIC DNA]</scope>
    <source>
        <strain evidence="9 10">MSSRF7</strain>
    </source>
</reference>
<keyword evidence="5 7" id="KW-0472">Membrane</keyword>
<comment type="subcellular location">
    <subcellularLocation>
        <location evidence="1">Membrane</location>
        <topology evidence="1">Multi-pass membrane protein</topology>
    </subcellularLocation>
</comment>
<dbReference type="Pfam" id="PF03239">
    <property type="entry name" value="FTR1"/>
    <property type="match status" value="2"/>
</dbReference>
<feature type="transmembrane region" description="Helical" evidence="7">
    <location>
        <begin position="493"/>
        <end position="511"/>
    </location>
</feature>
<dbReference type="PANTHER" id="PTHR31632:SF2">
    <property type="entry name" value="PLASMA MEMBRANE IRON PERMEASE"/>
    <property type="match status" value="1"/>
</dbReference>
<evidence type="ECO:0000313" key="10">
    <source>
        <dbReference type="Proteomes" id="UP001279860"/>
    </source>
</evidence>
<evidence type="ECO:0000256" key="3">
    <source>
        <dbReference type="ARBA" id="ARBA00022692"/>
    </source>
</evidence>
<feature type="transmembrane region" description="Helical" evidence="7">
    <location>
        <begin position="617"/>
        <end position="634"/>
    </location>
</feature>
<comment type="similarity">
    <text evidence="2">Belongs to the oxidase-dependent Fe transporter (OFeT) (TC 9.A.10.1) family.</text>
</comment>
<dbReference type="Proteomes" id="UP001279860">
    <property type="component" value="Unassembled WGS sequence"/>
</dbReference>
<feature type="transmembrane region" description="Helical" evidence="7">
    <location>
        <begin position="531"/>
        <end position="553"/>
    </location>
</feature>
<evidence type="ECO:0000256" key="6">
    <source>
        <dbReference type="SAM" id="MobiDB-lite"/>
    </source>
</evidence>
<proteinExistence type="inferred from homology"/>
<gene>
    <name evidence="9" type="ORF">SBX64_13305</name>
</gene>
<name>A0ABU4IZ73_9VIBR</name>
<feature type="signal peptide" evidence="8">
    <location>
        <begin position="1"/>
        <end position="22"/>
    </location>
</feature>
<evidence type="ECO:0000256" key="7">
    <source>
        <dbReference type="SAM" id="Phobius"/>
    </source>
</evidence>
<feature type="chain" id="PRO_5045804428" evidence="8">
    <location>
        <begin position="23"/>
        <end position="642"/>
    </location>
</feature>
<feature type="transmembrane region" description="Helical" evidence="7">
    <location>
        <begin position="565"/>
        <end position="586"/>
    </location>
</feature>
<dbReference type="RefSeq" id="WP_318585144.1">
    <property type="nucleotide sequence ID" value="NZ_JAWRCP010000001.1"/>
</dbReference>
<evidence type="ECO:0000256" key="1">
    <source>
        <dbReference type="ARBA" id="ARBA00004141"/>
    </source>
</evidence>
<feature type="transmembrane region" description="Helical" evidence="7">
    <location>
        <begin position="420"/>
        <end position="443"/>
    </location>
</feature>
<feature type="region of interest" description="Disordered" evidence="6">
    <location>
        <begin position="252"/>
        <end position="274"/>
    </location>
</feature>
<dbReference type="EMBL" id="JAWRCP010000001">
    <property type="protein sequence ID" value="MDW6093528.1"/>
    <property type="molecule type" value="Genomic_DNA"/>
</dbReference>
<dbReference type="PANTHER" id="PTHR31632">
    <property type="entry name" value="IRON TRANSPORTER FTH1"/>
    <property type="match status" value="1"/>
</dbReference>
<keyword evidence="4 7" id="KW-1133">Transmembrane helix</keyword>
<comment type="caution">
    <text evidence="9">The sequence shown here is derived from an EMBL/GenBank/DDBJ whole genome shotgun (WGS) entry which is preliminary data.</text>
</comment>
<evidence type="ECO:0000256" key="8">
    <source>
        <dbReference type="SAM" id="SignalP"/>
    </source>
</evidence>
<keyword evidence="10" id="KW-1185">Reference proteome</keyword>
<keyword evidence="8" id="KW-0732">Signal</keyword>
<keyword evidence="3 7" id="KW-0812">Transmembrane</keyword>